<dbReference type="EMBL" id="DAAGSC010000001">
    <property type="protein sequence ID" value="HAB4333430.1"/>
    <property type="molecule type" value="Genomic_DNA"/>
</dbReference>
<keyword evidence="2" id="KW-0805">Transcription regulation</keyword>
<evidence type="ECO:0000259" key="8">
    <source>
        <dbReference type="PROSITE" id="PS50931"/>
    </source>
</evidence>
<evidence type="ECO:0000256" key="2">
    <source>
        <dbReference type="ARBA" id="ARBA00023015"/>
    </source>
</evidence>
<evidence type="ECO:0000256" key="3">
    <source>
        <dbReference type="ARBA" id="ARBA00023125"/>
    </source>
</evidence>
<dbReference type="EMBL" id="DAAFUW010000001">
    <property type="protein sequence ID" value="HAB1456005.1"/>
    <property type="molecule type" value="Genomic_DNA"/>
</dbReference>
<dbReference type="PROSITE" id="PS50931">
    <property type="entry name" value="HTH_LYSR"/>
    <property type="match status" value="1"/>
</dbReference>
<name>A0A5I8UP82_SALET</name>
<evidence type="ECO:0000256" key="6">
    <source>
        <dbReference type="ARBA" id="ARBA00037302"/>
    </source>
</evidence>
<dbReference type="EMBL" id="DAAHGH010000002">
    <property type="protein sequence ID" value="HAB5984203.1"/>
    <property type="molecule type" value="Genomic_DNA"/>
</dbReference>
<evidence type="ECO:0000313" key="18">
    <source>
        <dbReference type="EMBL" id="HAB6150634.1"/>
    </source>
</evidence>
<organism evidence="10">
    <name type="scientific">Salmonella enterica subsp. enterica serovar Choleraesuis</name>
    <dbReference type="NCBI Taxonomy" id="119912"/>
    <lineage>
        <taxon>Bacteria</taxon>
        <taxon>Pseudomonadati</taxon>
        <taxon>Pseudomonadota</taxon>
        <taxon>Gammaproteobacteria</taxon>
        <taxon>Enterobacterales</taxon>
        <taxon>Enterobacteriaceae</taxon>
        <taxon>Salmonella</taxon>
    </lineage>
</organism>
<evidence type="ECO:0000313" key="17">
    <source>
        <dbReference type="EMBL" id="HAB6092405.1"/>
    </source>
</evidence>
<dbReference type="SMR" id="A0A5I8UP82"/>
<evidence type="ECO:0000313" key="13">
    <source>
        <dbReference type="EMBL" id="HAB4116751.1"/>
    </source>
</evidence>
<dbReference type="EMBL" id="DAAWEV010000002">
    <property type="protein sequence ID" value="HAF7591185.1"/>
    <property type="molecule type" value="Genomic_DNA"/>
</dbReference>
<evidence type="ECO:0000256" key="4">
    <source>
        <dbReference type="ARBA" id="ARBA00023159"/>
    </source>
</evidence>
<dbReference type="EMBL" id="DAAGMS010000001">
    <property type="protein sequence ID" value="HAB3697631.1"/>
    <property type="molecule type" value="Genomic_DNA"/>
</dbReference>
<comment type="caution">
    <text evidence="10">The sequence shown here is derived from an EMBL/GenBank/DDBJ whole genome shotgun (WGS) entry which is preliminary data.</text>
</comment>
<dbReference type="EMBL" id="DAAGMU010000027">
    <property type="protein sequence ID" value="HAB3709927.1"/>
    <property type="molecule type" value="Genomic_DNA"/>
</dbReference>
<accession>A0A5I8UP82</accession>
<dbReference type="SUPFAM" id="SSF53850">
    <property type="entry name" value="Periplasmic binding protein-like II"/>
    <property type="match status" value="1"/>
</dbReference>
<reference evidence="10" key="1">
    <citation type="journal article" date="2018" name="Genome Biol.">
        <title>SKESA: strategic k-mer extension for scrupulous assemblies.</title>
        <authorList>
            <person name="Souvorov A."/>
            <person name="Agarwala R."/>
            <person name="Lipman D.J."/>
        </authorList>
    </citation>
    <scope>NUCLEOTIDE SEQUENCE</scope>
    <source>
        <strain evidence="20">NCTR-SF22</strain>
        <strain evidence="10">Salmonella enterica</strain>
    </source>
</reference>
<keyword evidence="5" id="KW-0804">Transcription</keyword>
<dbReference type="Pfam" id="PF03466">
    <property type="entry name" value="LysR_substrate"/>
    <property type="match status" value="1"/>
</dbReference>
<dbReference type="InterPro" id="IPR000847">
    <property type="entry name" value="LysR_HTH_N"/>
</dbReference>
<evidence type="ECO:0000313" key="9">
    <source>
        <dbReference type="EMBL" id="HAB1014866.1"/>
    </source>
</evidence>
<feature type="domain" description="HTH lysR-type" evidence="8">
    <location>
        <begin position="2"/>
        <end position="59"/>
    </location>
</feature>
<dbReference type="EMBL" id="DAAGQI010000003">
    <property type="protein sequence ID" value="HAB4116751.1"/>
    <property type="molecule type" value="Genomic_DNA"/>
</dbReference>
<protein>
    <recommendedName>
        <fullName evidence="7">HTH-type transcriptional activator AllS</fullName>
    </recommendedName>
</protein>
<dbReference type="EMBL" id="DAAGWM010000001">
    <property type="protein sequence ID" value="HAB4834677.1"/>
    <property type="molecule type" value="Genomic_DNA"/>
</dbReference>
<proteinExistence type="inferred from homology"/>
<evidence type="ECO:0000313" key="20">
    <source>
        <dbReference type="EMBL" id="HAF7591185.1"/>
    </source>
</evidence>
<dbReference type="SUPFAM" id="SSF46785">
    <property type="entry name" value="Winged helix' DNA-binding domain"/>
    <property type="match status" value="1"/>
</dbReference>
<gene>
    <name evidence="10" type="primary">allS</name>
    <name evidence="9" type="ORF">GB124_02405</name>
    <name evidence="16" type="ORF">GB355_02950</name>
    <name evidence="19" type="ORF">GB421_00730</name>
    <name evidence="17" type="ORF">GB623_03765</name>
    <name evidence="12" type="ORF">GBV40_18770</name>
    <name evidence="18" type="ORF">GBV66_01130</name>
    <name evidence="11" type="ORF">GBV92_00730</name>
    <name evidence="10" type="ORF">GBX10_01130</name>
    <name evidence="14" type="ORF">GBY24_00730</name>
    <name evidence="13" type="ORF">GBY28_03290</name>
    <name evidence="15" type="ORF">GBZ03_01145</name>
    <name evidence="20" type="ORF">GND64_000427</name>
</gene>
<dbReference type="Gene3D" id="3.40.190.290">
    <property type="match status" value="1"/>
</dbReference>
<evidence type="ECO:0000256" key="7">
    <source>
        <dbReference type="ARBA" id="ARBA00040468"/>
    </source>
</evidence>
<dbReference type="OMA" id="VYMGVWD"/>
<dbReference type="EMBL" id="DAAHHF010000001">
    <property type="protein sequence ID" value="HAB6150634.1"/>
    <property type="molecule type" value="Genomic_DNA"/>
</dbReference>
<evidence type="ECO:0000313" key="12">
    <source>
        <dbReference type="EMBL" id="HAB3709927.1"/>
    </source>
</evidence>
<comment type="function">
    <text evidence="6">Positive regulator essential for the expression of allD operon. Binds to the allD promoter.</text>
</comment>
<evidence type="ECO:0000313" key="19">
    <source>
        <dbReference type="EMBL" id="HAB6159287.1"/>
    </source>
</evidence>
<dbReference type="FunFam" id="1.10.10.10:FF:000001">
    <property type="entry name" value="LysR family transcriptional regulator"/>
    <property type="match status" value="1"/>
</dbReference>
<dbReference type="RefSeq" id="WP_001539352.1">
    <property type="nucleotide sequence ID" value="NZ_CP051366.1"/>
</dbReference>
<keyword evidence="4" id="KW-0010">Activator</keyword>
<dbReference type="EMBL" id="DAAHIO010000001">
    <property type="protein sequence ID" value="HAB6159287.1"/>
    <property type="molecule type" value="Genomic_DNA"/>
</dbReference>
<dbReference type="PANTHER" id="PTHR30579">
    <property type="entry name" value="TRANSCRIPTIONAL REGULATOR"/>
    <property type="match status" value="1"/>
</dbReference>
<dbReference type="AlphaFoldDB" id="A0A5I8UP82"/>
<evidence type="ECO:0000256" key="5">
    <source>
        <dbReference type="ARBA" id="ARBA00023163"/>
    </source>
</evidence>
<evidence type="ECO:0000313" key="15">
    <source>
        <dbReference type="EMBL" id="HAB4834677.1"/>
    </source>
</evidence>
<dbReference type="InterPro" id="IPR005119">
    <property type="entry name" value="LysR_subst-bd"/>
</dbReference>
<dbReference type="PANTHER" id="PTHR30579:SF0">
    <property type="entry name" value="HTH-TYPE TRANSCRIPTIONAL ACTIVATOR ALLS"/>
    <property type="match status" value="1"/>
</dbReference>
<dbReference type="Pfam" id="PF00126">
    <property type="entry name" value="HTH_1"/>
    <property type="match status" value="1"/>
</dbReference>
<keyword evidence="3" id="KW-0238">DNA-binding</keyword>
<dbReference type="Gene3D" id="1.10.10.10">
    <property type="entry name" value="Winged helix-like DNA-binding domain superfamily/Winged helix DNA-binding domain"/>
    <property type="match status" value="1"/>
</dbReference>
<evidence type="ECO:0000313" key="11">
    <source>
        <dbReference type="EMBL" id="HAB3697631.1"/>
    </source>
</evidence>
<comment type="similarity">
    <text evidence="1">Belongs to the LysR transcriptional regulatory family.</text>
</comment>
<evidence type="ECO:0000313" key="16">
    <source>
        <dbReference type="EMBL" id="HAB5984203.1"/>
    </source>
</evidence>
<dbReference type="InterPro" id="IPR050176">
    <property type="entry name" value="LTTR"/>
</dbReference>
<evidence type="ECO:0000313" key="10">
    <source>
        <dbReference type="EMBL" id="HAB1456005.1"/>
    </source>
</evidence>
<dbReference type="NCBIfam" id="NF007501">
    <property type="entry name" value="PRK10094.1"/>
    <property type="match status" value="1"/>
</dbReference>
<dbReference type="GO" id="GO:0003700">
    <property type="term" value="F:DNA-binding transcription factor activity"/>
    <property type="evidence" value="ECO:0007669"/>
    <property type="project" value="InterPro"/>
</dbReference>
<evidence type="ECO:0000313" key="14">
    <source>
        <dbReference type="EMBL" id="HAB4333430.1"/>
    </source>
</evidence>
<dbReference type="EMBL" id="DAAHHJ010000003">
    <property type="protein sequence ID" value="HAB6092405.1"/>
    <property type="molecule type" value="Genomic_DNA"/>
</dbReference>
<dbReference type="EMBL" id="DAAFPX010000002">
    <property type="protein sequence ID" value="HAB1014866.1"/>
    <property type="molecule type" value="Genomic_DNA"/>
</dbReference>
<evidence type="ECO:0000256" key="1">
    <source>
        <dbReference type="ARBA" id="ARBA00009437"/>
    </source>
</evidence>
<dbReference type="InterPro" id="IPR036388">
    <property type="entry name" value="WH-like_DNA-bd_sf"/>
</dbReference>
<reference evidence="10" key="2">
    <citation type="submission" date="2019-10" db="EMBL/GenBank/DDBJ databases">
        <authorList>
            <consortium name="NCBI Pathogen Detection Project"/>
        </authorList>
    </citation>
    <scope>NUCLEOTIDE SEQUENCE</scope>
    <source>
        <strain evidence="20">NCTR-SF22</strain>
        <strain evidence="10">Salmonella enterica</strain>
    </source>
</reference>
<dbReference type="GO" id="GO:0003677">
    <property type="term" value="F:DNA binding"/>
    <property type="evidence" value="ECO:0007669"/>
    <property type="project" value="UniProtKB-KW"/>
</dbReference>
<dbReference type="FunFam" id="3.40.190.290:FF:000005">
    <property type="entry name" value="HTH-type transcriptional activator AllS"/>
    <property type="match status" value="1"/>
</dbReference>
<sequence length="320" mass="35755">MFDPETLRTFISVAETGSFSKAAERLCKTTATISYRIKLLEENTGVGLFFRTTRSVSLTAAGSHLLSQAKDWLAWLDSMPDELRQVNDGVERQVNIVVNNLLYSPQAVASLLSWLNARYPFTQFHFSRQIYMGVWDSLLYEGFSLAIGVTGTEPLANTFMLDPLGSVQWRFLMSADHPLAHVSGPLTEAQLRRFPAINIEDSARTLTKRVAWRLPGQKEIIVPDMETKIAAHLAGVGIGFVPQPLCQTLIDKNELVSCTIPTMRPPSPLSLAWHKFGGGKAVEDIVKLFTQRQPEIAGFLSIFNTVRCEKSSHFANWRVK</sequence>
<dbReference type="InterPro" id="IPR036390">
    <property type="entry name" value="WH_DNA-bd_sf"/>
</dbReference>